<feature type="domain" description="RRM" evidence="12">
    <location>
        <begin position="124"/>
        <end position="209"/>
    </location>
</feature>
<dbReference type="GO" id="GO:1990904">
    <property type="term" value="C:ribonucleoprotein complex"/>
    <property type="evidence" value="ECO:0007669"/>
    <property type="project" value="InterPro"/>
</dbReference>
<evidence type="ECO:0000313" key="13">
    <source>
        <dbReference type="EMBL" id="GAU96522.1"/>
    </source>
</evidence>
<evidence type="ECO:0000256" key="3">
    <source>
        <dbReference type="ARBA" id="ARBA00022664"/>
    </source>
</evidence>
<dbReference type="InterPro" id="IPR035979">
    <property type="entry name" value="RBD_domain_sf"/>
</dbReference>
<name>A0A1D1V8Y8_RAMVA</name>
<dbReference type="STRING" id="947166.A0A1D1V8Y8"/>
<dbReference type="GO" id="GO:0005634">
    <property type="term" value="C:nucleus"/>
    <property type="evidence" value="ECO:0007669"/>
    <property type="project" value="UniProtKB-SubCell"/>
</dbReference>
<reference evidence="13 14" key="1">
    <citation type="journal article" date="2016" name="Nat. Commun.">
        <title>Extremotolerant tardigrade genome and improved radiotolerance of human cultured cells by tardigrade-unique protein.</title>
        <authorList>
            <person name="Hashimoto T."/>
            <person name="Horikawa D.D."/>
            <person name="Saito Y."/>
            <person name="Kuwahara H."/>
            <person name="Kozuka-Hata H."/>
            <person name="Shin-I T."/>
            <person name="Minakuchi Y."/>
            <person name="Ohishi K."/>
            <person name="Motoyama A."/>
            <person name="Aizu T."/>
            <person name="Enomoto A."/>
            <person name="Kondo K."/>
            <person name="Tanaka S."/>
            <person name="Hara Y."/>
            <person name="Koshikawa S."/>
            <person name="Sagara H."/>
            <person name="Miura T."/>
            <person name="Yokobori S."/>
            <person name="Miyagawa K."/>
            <person name="Suzuki Y."/>
            <person name="Kubo T."/>
            <person name="Oyama M."/>
            <person name="Kohara Y."/>
            <person name="Fujiyama A."/>
            <person name="Arakawa K."/>
            <person name="Katayama T."/>
            <person name="Toyoda A."/>
            <person name="Kunieda T."/>
        </authorList>
    </citation>
    <scope>NUCLEOTIDE SEQUENCE [LARGE SCALE GENOMIC DNA]</scope>
    <source>
        <strain evidence="13 14">YOKOZUNA-1</strain>
    </source>
</reference>
<dbReference type="OrthoDB" id="266020at2759"/>
<organism evidence="13 14">
    <name type="scientific">Ramazzottius varieornatus</name>
    <name type="common">Water bear</name>
    <name type="synonym">Tardigrade</name>
    <dbReference type="NCBI Taxonomy" id="947166"/>
    <lineage>
        <taxon>Eukaryota</taxon>
        <taxon>Metazoa</taxon>
        <taxon>Ecdysozoa</taxon>
        <taxon>Tardigrada</taxon>
        <taxon>Eutardigrada</taxon>
        <taxon>Parachela</taxon>
        <taxon>Hypsibioidea</taxon>
        <taxon>Ramazzottiidae</taxon>
        <taxon>Ramazzottius</taxon>
    </lineage>
</organism>
<protein>
    <recommendedName>
        <fullName evidence="2">Serine/arginine-rich splicing factor 2</fullName>
    </recommendedName>
    <alternativeName>
        <fullName evidence="10">Splicing component, 35 kDa</fullName>
    </alternativeName>
    <alternativeName>
        <fullName evidence="9">Splicing factor SC35</fullName>
    </alternativeName>
    <alternativeName>
        <fullName evidence="8">Splicing factor, arginine/serine-rich 2</fullName>
    </alternativeName>
</protein>
<dbReference type="GO" id="GO:0003723">
    <property type="term" value="F:RNA binding"/>
    <property type="evidence" value="ECO:0007669"/>
    <property type="project" value="UniProtKB-UniRule"/>
</dbReference>
<evidence type="ECO:0000256" key="1">
    <source>
        <dbReference type="ARBA" id="ARBA00004123"/>
    </source>
</evidence>
<keyword evidence="6" id="KW-0508">mRNA splicing</keyword>
<evidence type="ECO:0000313" key="14">
    <source>
        <dbReference type="Proteomes" id="UP000186922"/>
    </source>
</evidence>
<evidence type="ECO:0000256" key="10">
    <source>
        <dbReference type="ARBA" id="ARBA00032663"/>
    </source>
</evidence>
<evidence type="ECO:0000256" key="8">
    <source>
        <dbReference type="ARBA" id="ARBA00029589"/>
    </source>
</evidence>
<proteinExistence type="predicted"/>
<dbReference type="AlphaFoldDB" id="A0A1D1V8Y8"/>
<evidence type="ECO:0000256" key="6">
    <source>
        <dbReference type="ARBA" id="ARBA00023187"/>
    </source>
</evidence>
<dbReference type="SMART" id="SM00360">
    <property type="entry name" value="RRM"/>
    <property type="match status" value="2"/>
</dbReference>
<accession>A0A1D1V8Y8</accession>
<comment type="caution">
    <text evidence="13">The sequence shown here is derived from an EMBL/GenBank/DDBJ whole genome shotgun (WGS) entry which is preliminary data.</text>
</comment>
<feature type="domain" description="RRM" evidence="12">
    <location>
        <begin position="36"/>
        <end position="116"/>
    </location>
</feature>
<dbReference type="Gene3D" id="3.30.70.330">
    <property type="match status" value="2"/>
</dbReference>
<dbReference type="InterPro" id="IPR012677">
    <property type="entry name" value="Nucleotide-bd_a/b_plait_sf"/>
</dbReference>
<keyword evidence="5 11" id="KW-0694">RNA-binding</keyword>
<evidence type="ECO:0000256" key="7">
    <source>
        <dbReference type="ARBA" id="ARBA00023242"/>
    </source>
</evidence>
<dbReference type="PROSITE" id="PS50102">
    <property type="entry name" value="RRM"/>
    <property type="match status" value="2"/>
</dbReference>
<dbReference type="PRINTS" id="PR00961">
    <property type="entry name" value="HUDSXLRNA"/>
</dbReference>
<dbReference type="EMBL" id="BDGG01000003">
    <property type="protein sequence ID" value="GAU96522.1"/>
    <property type="molecule type" value="Genomic_DNA"/>
</dbReference>
<comment type="subcellular location">
    <subcellularLocation>
        <location evidence="1">Nucleus</location>
    </subcellularLocation>
</comment>
<gene>
    <name evidence="13" type="primary">RvY_07953-1</name>
    <name evidence="13" type="synonym">RvY_07953.1</name>
    <name evidence="13" type="ORF">RvY_07953</name>
</gene>
<keyword evidence="14" id="KW-1185">Reference proteome</keyword>
<evidence type="ECO:0000256" key="5">
    <source>
        <dbReference type="ARBA" id="ARBA00022884"/>
    </source>
</evidence>
<sequence>MAMSSGSYPPVNEEWLEDDCGTFDSPPDRAPKMVATKVIVNYLPSTYRERDLRFLFDTYTRRGIKDCRVVLDQSSGESLRYGFVEFEDAGEAQMSVDMINGLNALGSVLQVASALPQSIHPKSTTLFIKNIPANWRSNELAWFFSKFGPVVTSKVLCYPLTGDSRQIGFVGFQNRANAERAIAVTHKRVPYPGRKGVAQQALIVEFARSNLPSGSYRKSFLP</sequence>
<keyword evidence="7" id="KW-0539">Nucleus</keyword>
<evidence type="ECO:0000256" key="11">
    <source>
        <dbReference type="PROSITE-ProRule" id="PRU00176"/>
    </source>
</evidence>
<dbReference type="InterPro" id="IPR002343">
    <property type="entry name" value="Hud_Sxl_RNA"/>
</dbReference>
<evidence type="ECO:0000256" key="2">
    <source>
        <dbReference type="ARBA" id="ARBA00015058"/>
    </source>
</evidence>
<evidence type="ECO:0000259" key="12">
    <source>
        <dbReference type="PROSITE" id="PS50102"/>
    </source>
</evidence>
<dbReference type="PANTHER" id="PTHR48028:SF4">
    <property type="entry name" value="SC35-LIKE SPLICING FACTOR"/>
    <property type="match status" value="1"/>
</dbReference>
<evidence type="ECO:0000256" key="4">
    <source>
        <dbReference type="ARBA" id="ARBA00022737"/>
    </source>
</evidence>
<dbReference type="InterPro" id="IPR000504">
    <property type="entry name" value="RRM_dom"/>
</dbReference>
<dbReference type="PANTHER" id="PTHR48028">
    <property type="entry name" value="GLYCINE-RICH RNA-BINDING PROTEIN RZ1A"/>
    <property type="match status" value="1"/>
</dbReference>
<evidence type="ECO:0000256" key="9">
    <source>
        <dbReference type="ARBA" id="ARBA00029667"/>
    </source>
</evidence>
<dbReference type="Proteomes" id="UP000186922">
    <property type="component" value="Unassembled WGS sequence"/>
</dbReference>
<dbReference type="GO" id="GO:0006397">
    <property type="term" value="P:mRNA processing"/>
    <property type="evidence" value="ECO:0007669"/>
    <property type="project" value="UniProtKB-KW"/>
</dbReference>
<dbReference type="SUPFAM" id="SSF54928">
    <property type="entry name" value="RNA-binding domain, RBD"/>
    <property type="match status" value="1"/>
</dbReference>
<keyword evidence="3" id="KW-0507">mRNA processing</keyword>
<dbReference type="InterPro" id="IPR051106">
    <property type="entry name" value="RNA-bind/splicing_reg"/>
</dbReference>
<dbReference type="Pfam" id="PF00076">
    <property type="entry name" value="RRM_1"/>
    <property type="match status" value="2"/>
</dbReference>
<keyword evidence="4" id="KW-0677">Repeat</keyword>
<dbReference type="GO" id="GO:0008380">
    <property type="term" value="P:RNA splicing"/>
    <property type="evidence" value="ECO:0007669"/>
    <property type="project" value="UniProtKB-KW"/>
</dbReference>